<dbReference type="Proteomes" id="UP001324115">
    <property type="component" value="Unassembled WGS sequence"/>
</dbReference>
<dbReference type="InterPro" id="IPR032675">
    <property type="entry name" value="LRR_dom_sf"/>
</dbReference>
<keyword evidence="11" id="KW-0325">Glycoprotein</keyword>
<sequence>MNSSGIMRWFIWLSQLFYLLLLFYSQLTSSSSFNSSSPLLCSQDQSSALLQFKQLFSFSEYHYCDISYPKMESWKEGTDCCSWDGVACDSVRGDVIGLDLSCSWLNGTIPSNASLFLLPHLQRLNLAFNYFNYSQISSGFGRFAKLRYLNLSWSNFEGQVPLELSHLSQLSSLDLSGNSWVSFETSVVKRLVQNLTKLRELHLDYVNMSSVPLGSFMNFSSLVSLTLEGCRLRGSLPNDIFGLQNLRELNLGANDLIGEIPSSFSNLKALSSLSLGYNYLNGTIPLALSNLKELSYLDLQGNNLSGPIPASFGNLTKVTQIFLGYNYFTGHIPSSLSYLKDLNIIDLSRNKFQGSIPVSFGNLTKVTDIMLYDNNFTSQIPSSLSNLKYLNVIDLSYNKFEGSIPVSLGNLTKVTEIMLQYNNFTGHIPSSLSNLKDLTFIDFSHNNFEGSIPVSLGNLTKVTEITLQYNNFTGHIPSSLSNLKDLTFIDFSHNNFGGFGGKIPFLTNLTKLTAVDLSYNQLTSQMCEFQPNNSLQSLRLENNRLYGSIPNSISNLVNLRELHLSSNNLSGIVEFDKSTNLKELDTLDLSNNSLLLGIKSNSNHTFPHLRNLSMSSCNIIEFPEFLKSSKYLKYLDLSNNRIPNQIPEWMFEVVENLQFLDLHANLLQGNLPVPTSTMTAFFMSNNRLTGEIPSMICNASGLQILDISNNNLSGKIPQCLGNFGFRLSVMDLRTNNFHGTIPDTFEKGNSLATIAFNGNHLEGKLPKSFVNCTNLEVLDLGNNKINDSFPYWLEALSNLRLLVLSNNRFHGPIRNHKNKGVFFSKLQILDLSHNEFTSLLPRIYFENLEAMMISNEKAQEPQYLAAYYGNRGVYNRGNIEQPQGFYQDSIEVTVKGSKIELLRVLTIFTMIDLSSNQFQGEIPDALGRLKFLRLLNLSHNSLTGHIPSTLGNLLALEALDLSSNKLIGEIPMQLTFLTFLAMLNLSQNYLIGPIPQGKQFNTFGNESYDGNLGLCGSPLSIKCSTNEPPPTIFLEDNDSMFAEGFGWKAVLIGYGCGFLFGLVVGYVVFKTRKPQRILRLIEGEREGRVTGHINQRPTRRRS</sequence>
<evidence type="ECO:0000256" key="8">
    <source>
        <dbReference type="ARBA" id="ARBA00022989"/>
    </source>
</evidence>
<dbReference type="Pfam" id="PF00560">
    <property type="entry name" value="LRR_1"/>
    <property type="match status" value="7"/>
</dbReference>
<comment type="similarity">
    <text evidence="2">Belongs to the RLP family.</text>
</comment>
<dbReference type="Pfam" id="PF13855">
    <property type="entry name" value="LRR_8"/>
    <property type="match status" value="2"/>
</dbReference>
<dbReference type="Pfam" id="PF08263">
    <property type="entry name" value="LRRNT_2"/>
    <property type="match status" value="1"/>
</dbReference>
<evidence type="ECO:0000256" key="7">
    <source>
        <dbReference type="ARBA" id="ARBA00022737"/>
    </source>
</evidence>
<dbReference type="SMART" id="SM00369">
    <property type="entry name" value="LRR_TYP"/>
    <property type="match status" value="13"/>
</dbReference>
<evidence type="ECO:0000313" key="17">
    <source>
        <dbReference type="Proteomes" id="UP001324115"/>
    </source>
</evidence>
<feature type="transmembrane region" description="Helical" evidence="12">
    <location>
        <begin position="1045"/>
        <end position="1069"/>
    </location>
</feature>
<keyword evidence="5 12" id="KW-0812">Transmembrane</keyword>
<evidence type="ECO:0000256" key="13">
    <source>
        <dbReference type="SAM" id="SignalP"/>
    </source>
</evidence>
<keyword evidence="8 12" id="KW-1133">Transmembrane helix</keyword>
<evidence type="ECO:0000256" key="6">
    <source>
        <dbReference type="ARBA" id="ARBA00022729"/>
    </source>
</evidence>
<dbReference type="FunFam" id="3.80.10.10:FF:000299">
    <property type="entry name" value="Piriformospora indica-insensitive protein 2"/>
    <property type="match status" value="1"/>
</dbReference>
<dbReference type="EMBL" id="JAXUIC010000008">
    <property type="protein sequence ID" value="KAK4575856.1"/>
    <property type="molecule type" value="Genomic_DNA"/>
</dbReference>
<keyword evidence="3" id="KW-1003">Cell membrane</keyword>
<dbReference type="InterPro" id="IPR046956">
    <property type="entry name" value="RLP23-like"/>
</dbReference>
<dbReference type="SMART" id="SM00365">
    <property type="entry name" value="LRR_SD22"/>
    <property type="match status" value="11"/>
</dbReference>
<evidence type="ECO:0000259" key="14">
    <source>
        <dbReference type="Pfam" id="PF08263"/>
    </source>
</evidence>
<evidence type="ECO:0000256" key="9">
    <source>
        <dbReference type="ARBA" id="ARBA00023136"/>
    </source>
</evidence>
<feature type="domain" description="Disease resistance R13L4/SHOC-2-like LRR" evidence="15">
    <location>
        <begin position="383"/>
        <end position="615"/>
    </location>
</feature>
<keyword evidence="9 12" id="KW-0472">Membrane</keyword>
<keyword evidence="6 13" id="KW-0732">Signal</keyword>
<dbReference type="Pfam" id="PF23598">
    <property type="entry name" value="LRR_14"/>
    <property type="match status" value="1"/>
</dbReference>
<feature type="signal peptide" evidence="13">
    <location>
        <begin position="1"/>
        <end position="30"/>
    </location>
</feature>
<reference evidence="16 17" key="1">
    <citation type="journal article" date="2023" name="G3 (Bethesda)">
        <title>A haplotype-resolved chromosome-scale genome for Quercus rubra L. provides insights into the genetics of adaptive traits for red oak species.</title>
        <authorList>
            <person name="Kapoor B."/>
            <person name="Jenkins J."/>
            <person name="Schmutz J."/>
            <person name="Zhebentyayeva T."/>
            <person name="Kuelheim C."/>
            <person name="Coggeshall M."/>
            <person name="Heim C."/>
            <person name="Lasky J.R."/>
            <person name="Leites L."/>
            <person name="Islam-Faridi N."/>
            <person name="Romero-Severson J."/>
            <person name="DeLeo V.L."/>
            <person name="Lucas S.M."/>
            <person name="Lazic D."/>
            <person name="Gailing O."/>
            <person name="Carlson J."/>
            <person name="Staton M."/>
        </authorList>
    </citation>
    <scope>NUCLEOTIDE SEQUENCE [LARGE SCALE GENOMIC DNA]</scope>
    <source>
        <strain evidence="16">Pseudo-F2</strain>
    </source>
</reference>
<feature type="chain" id="PRO_5043020244" description="Leucine-rich repeat-containing N-terminal plant-type domain-containing protein" evidence="13">
    <location>
        <begin position="31"/>
        <end position="1102"/>
    </location>
</feature>
<evidence type="ECO:0000256" key="12">
    <source>
        <dbReference type="SAM" id="Phobius"/>
    </source>
</evidence>
<evidence type="ECO:0000256" key="5">
    <source>
        <dbReference type="ARBA" id="ARBA00022692"/>
    </source>
</evidence>
<dbReference type="PANTHER" id="PTHR48061:SF46">
    <property type="entry name" value="LEUCINE-RICH REPEAT-CONTAINING N-TERMINAL PLANT-TYPE DOMAIN-CONTAINING PROTEIN"/>
    <property type="match status" value="1"/>
</dbReference>
<protein>
    <recommendedName>
        <fullName evidence="18">Leucine-rich repeat-containing N-terminal plant-type domain-containing protein</fullName>
    </recommendedName>
</protein>
<keyword evidence="4" id="KW-0433">Leucine-rich repeat</keyword>
<keyword evidence="10" id="KW-0675">Receptor</keyword>
<dbReference type="InterPro" id="IPR013210">
    <property type="entry name" value="LRR_N_plant-typ"/>
</dbReference>
<evidence type="ECO:0000256" key="11">
    <source>
        <dbReference type="ARBA" id="ARBA00023180"/>
    </source>
</evidence>
<keyword evidence="17" id="KW-1185">Reference proteome</keyword>
<dbReference type="PROSITE" id="PS51450">
    <property type="entry name" value="LRR"/>
    <property type="match status" value="1"/>
</dbReference>
<evidence type="ECO:0000256" key="3">
    <source>
        <dbReference type="ARBA" id="ARBA00022475"/>
    </source>
</evidence>
<feature type="domain" description="Leucine-rich repeat-containing N-terminal plant-type" evidence="14">
    <location>
        <begin position="43"/>
        <end position="89"/>
    </location>
</feature>
<dbReference type="SUPFAM" id="SSF52058">
    <property type="entry name" value="L domain-like"/>
    <property type="match status" value="2"/>
</dbReference>
<evidence type="ECO:0008006" key="18">
    <source>
        <dbReference type="Google" id="ProtNLM"/>
    </source>
</evidence>
<dbReference type="GO" id="GO:0005886">
    <property type="term" value="C:plasma membrane"/>
    <property type="evidence" value="ECO:0007669"/>
    <property type="project" value="UniProtKB-SubCell"/>
</dbReference>
<dbReference type="AlphaFoldDB" id="A0AAN7IJN1"/>
<gene>
    <name evidence="16" type="ORF">RGQ29_026706</name>
</gene>
<dbReference type="Gene3D" id="3.80.10.10">
    <property type="entry name" value="Ribonuclease Inhibitor"/>
    <property type="match status" value="5"/>
</dbReference>
<comment type="caution">
    <text evidence="16">The sequence shown here is derived from an EMBL/GenBank/DDBJ whole genome shotgun (WGS) entry which is preliminary data.</text>
</comment>
<dbReference type="FunFam" id="3.80.10.10:FF:000111">
    <property type="entry name" value="LRR receptor-like serine/threonine-protein kinase ERECTA"/>
    <property type="match status" value="1"/>
</dbReference>
<dbReference type="FunFam" id="3.80.10.10:FF:000095">
    <property type="entry name" value="LRR receptor-like serine/threonine-protein kinase GSO1"/>
    <property type="match status" value="2"/>
</dbReference>
<evidence type="ECO:0000259" key="15">
    <source>
        <dbReference type="Pfam" id="PF23598"/>
    </source>
</evidence>
<proteinExistence type="inferred from homology"/>
<organism evidence="16 17">
    <name type="scientific">Quercus rubra</name>
    <name type="common">Northern red oak</name>
    <name type="synonym">Quercus borealis</name>
    <dbReference type="NCBI Taxonomy" id="3512"/>
    <lineage>
        <taxon>Eukaryota</taxon>
        <taxon>Viridiplantae</taxon>
        <taxon>Streptophyta</taxon>
        <taxon>Embryophyta</taxon>
        <taxon>Tracheophyta</taxon>
        <taxon>Spermatophyta</taxon>
        <taxon>Magnoliopsida</taxon>
        <taxon>eudicotyledons</taxon>
        <taxon>Gunneridae</taxon>
        <taxon>Pentapetalae</taxon>
        <taxon>rosids</taxon>
        <taxon>fabids</taxon>
        <taxon>Fagales</taxon>
        <taxon>Fagaceae</taxon>
        <taxon>Quercus</taxon>
    </lineage>
</organism>
<evidence type="ECO:0000313" key="16">
    <source>
        <dbReference type="EMBL" id="KAK4575856.1"/>
    </source>
</evidence>
<name>A0AAN7IJN1_QUERU</name>
<evidence type="ECO:0000256" key="10">
    <source>
        <dbReference type="ARBA" id="ARBA00023170"/>
    </source>
</evidence>
<dbReference type="PRINTS" id="PR00019">
    <property type="entry name" value="LEURICHRPT"/>
</dbReference>
<accession>A0AAN7IJN1</accession>
<comment type="subcellular location">
    <subcellularLocation>
        <location evidence="1">Cell membrane</location>
        <topology evidence="1">Single-pass type I membrane protein</topology>
    </subcellularLocation>
</comment>
<evidence type="ECO:0000256" key="1">
    <source>
        <dbReference type="ARBA" id="ARBA00004251"/>
    </source>
</evidence>
<dbReference type="SUPFAM" id="SSF52047">
    <property type="entry name" value="RNI-like"/>
    <property type="match status" value="1"/>
</dbReference>
<dbReference type="InterPro" id="IPR001611">
    <property type="entry name" value="Leu-rich_rpt"/>
</dbReference>
<dbReference type="InterPro" id="IPR003591">
    <property type="entry name" value="Leu-rich_rpt_typical-subtyp"/>
</dbReference>
<evidence type="ECO:0000256" key="4">
    <source>
        <dbReference type="ARBA" id="ARBA00022614"/>
    </source>
</evidence>
<dbReference type="PANTHER" id="PTHR48061">
    <property type="entry name" value="LEUCINE-RICH REPEAT RECEPTOR PROTEIN KINASE EMS1-LIKE-RELATED"/>
    <property type="match status" value="1"/>
</dbReference>
<keyword evidence="7" id="KW-0677">Repeat</keyword>
<evidence type="ECO:0000256" key="2">
    <source>
        <dbReference type="ARBA" id="ARBA00009592"/>
    </source>
</evidence>
<dbReference type="InterPro" id="IPR055414">
    <property type="entry name" value="LRR_R13L4/SHOC2-like"/>
</dbReference>